<dbReference type="Proteomes" id="UP000000311">
    <property type="component" value="Unassembled WGS sequence"/>
</dbReference>
<evidence type="ECO:0000313" key="3">
    <source>
        <dbReference type="Proteomes" id="UP000000311"/>
    </source>
</evidence>
<dbReference type="Pfam" id="PF17900">
    <property type="entry name" value="Peptidase_M1_N"/>
    <property type="match status" value="1"/>
</dbReference>
<feature type="domain" description="Aminopeptidase N-like N-terminal" evidence="1">
    <location>
        <begin position="10"/>
        <end position="55"/>
    </location>
</feature>
<organism evidence="3">
    <name type="scientific">Camponotus floridanus</name>
    <name type="common">Florida carpenter ant</name>
    <dbReference type="NCBI Taxonomy" id="104421"/>
    <lineage>
        <taxon>Eukaryota</taxon>
        <taxon>Metazoa</taxon>
        <taxon>Ecdysozoa</taxon>
        <taxon>Arthropoda</taxon>
        <taxon>Hexapoda</taxon>
        <taxon>Insecta</taxon>
        <taxon>Pterygota</taxon>
        <taxon>Neoptera</taxon>
        <taxon>Endopterygota</taxon>
        <taxon>Hymenoptera</taxon>
        <taxon>Apocrita</taxon>
        <taxon>Aculeata</taxon>
        <taxon>Formicoidea</taxon>
        <taxon>Formicidae</taxon>
        <taxon>Formicinae</taxon>
        <taxon>Camponotus</taxon>
    </lineage>
</organism>
<evidence type="ECO:0000313" key="2">
    <source>
        <dbReference type="EMBL" id="EFN65012.1"/>
    </source>
</evidence>
<dbReference type="InParanoid" id="E2ANG3"/>
<reference evidence="2 3" key="1">
    <citation type="journal article" date="2010" name="Science">
        <title>Genomic comparison of the ants Camponotus floridanus and Harpegnathos saltator.</title>
        <authorList>
            <person name="Bonasio R."/>
            <person name="Zhang G."/>
            <person name="Ye C."/>
            <person name="Mutti N.S."/>
            <person name="Fang X."/>
            <person name="Qin N."/>
            <person name="Donahue G."/>
            <person name="Yang P."/>
            <person name="Li Q."/>
            <person name="Li C."/>
            <person name="Zhang P."/>
            <person name="Huang Z."/>
            <person name="Berger S.L."/>
            <person name="Reinberg D."/>
            <person name="Wang J."/>
            <person name="Liebig J."/>
        </authorList>
    </citation>
    <scope>NUCLEOTIDE SEQUENCE [LARGE SCALE GENOMIC DNA]</scope>
    <source>
        <strain evidence="3">C129</strain>
    </source>
</reference>
<dbReference type="Gene3D" id="2.60.40.1730">
    <property type="entry name" value="tricorn interacting facor f3 domain"/>
    <property type="match status" value="1"/>
</dbReference>
<dbReference type="SUPFAM" id="SSF63737">
    <property type="entry name" value="Leukotriene A4 hydrolase N-terminal domain"/>
    <property type="match status" value="1"/>
</dbReference>
<dbReference type="STRING" id="104421.E2ANG3"/>
<feature type="non-terminal residue" evidence="2">
    <location>
        <position position="139"/>
    </location>
</feature>
<sequence length="139" mass="16220">RRLFPLLKDSMYASYNISIKHHVNYTALSNMPMWEENVDENNMQWTRFETTPVIPVHFIAASVVHLGFILDTSQSAKLWCGGSMEPHMIFAYTVVIIIEKFSDNVFPYRKSPETNHIAIPKFCEVLDEENIKFGFVLYR</sequence>
<dbReference type="EMBL" id="GL441216">
    <property type="protein sequence ID" value="EFN65012.1"/>
    <property type="molecule type" value="Genomic_DNA"/>
</dbReference>
<accession>E2ANG3</accession>
<protein>
    <submittedName>
        <fullName evidence="2">Laeverin</fullName>
    </submittedName>
</protein>
<proteinExistence type="predicted"/>
<evidence type="ECO:0000259" key="1">
    <source>
        <dbReference type="Pfam" id="PF17900"/>
    </source>
</evidence>
<keyword evidence="3" id="KW-1185">Reference proteome</keyword>
<dbReference type="InterPro" id="IPR042097">
    <property type="entry name" value="Aminopeptidase_N-like_N_sf"/>
</dbReference>
<dbReference type="InterPro" id="IPR045357">
    <property type="entry name" value="Aminopeptidase_N-like_N"/>
</dbReference>
<name>E2ANG3_CAMFO</name>
<dbReference type="AlphaFoldDB" id="E2ANG3"/>
<gene>
    <name evidence="2" type="ORF">EAG_02529</name>
</gene>
<feature type="non-terminal residue" evidence="2">
    <location>
        <position position="1"/>
    </location>
</feature>